<dbReference type="Proteomes" id="UP001341840">
    <property type="component" value="Unassembled WGS sequence"/>
</dbReference>
<proteinExistence type="predicted"/>
<protein>
    <submittedName>
        <fullName evidence="2">Uncharacterized protein</fullName>
    </submittedName>
</protein>
<evidence type="ECO:0000313" key="2">
    <source>
        <dbReference type="EMBL" id="MED6111665.1"/>
    </source>
</evidence>
<evidence type="ECO:0000313" key="3">
    <source>
        <dbReference type="Proteomes" id="UP001341840"/>
    </source>
</evidence>
<feature type="compositionally biased region" description="Basic and acidic residues" evidence="1">
    <location>
        <begin position="100"/>
        <end position="114"/>
    </location>
</feature>
<dbReference type="EMBL" id="JASCZI010000415">
    <property type="protein sequence ID" value="MED6111665.1"/>
    <property type="molecule type" value="Genomic_DNA"/>
</dbReference>
<keyword evidence="3" id="KW-1185">Reference proteome</keyword>
<comment type="caution">
    <text evidence="2">The sequence shown here is derived from an EMBL/GenBank/DDBJ whole genome shotgun (WGS) entry which is preliminary data.</text>
</comment>
<feature type="compositionally biased region" description="Acidic residues" evidence="1">
    <location>
        <begin position="90"/>
        <end position="99"/>
    </location>
</feature>
<organism evidence="2 3">
    <name type="scientific">Stylosanthes scabra</name>
    <dbReference type="NCBI Taxonomy" id="79078"/>
    <lineage>
        <taxon>Eukaryota</taxon>
        <taxon>Viridiplantae</taxon>
        <taxon>Streptophyta</taxon>
        <taxon>Embryophyta</taxon>
        <taxon>Tracheophyta</taxon>
        <taxon>Spermatophyta</taxon>
        <taxon>Magnoliopsida</taxon>
        <taxon>eudicotyledons</taxon>
        <taxon>Gunneridae</taxon>
        <taxon>Pentapetalae</taxon>
        <taxon>rosids</taxon>
        <taxon>fabids</taxon>
        <taxon>Fabales</taxon>
        <taxon>Fabaceae</taxon>
        <taxon>Papilionoideae</taxon>
        <taxon>50 kb inversion clade</taxon>
        <taxon>dalbergioids sensu lato</taxon>
        <taxon>Dalbergieae</taxon>
        <taxon>Pterocarpus clade</taxon>
        <taxon>Stylosanthes</taxon>
    </lineage>
</organism>
<evidence type="ECO:0000256" key="1">
    <source>
        <dbReference type="SAM" id="MobiDB-lite"/>
    </source>
</evidence>
<sequence length="114" mass="13197">MDFVTFARRKPYSDLIRVVVGWQEDNGRVNPRPALGNSRQASYCIGSFFSPFEGWMCEGDDVKDKRISEGILEKVDEVKGIEEQDKNDEKEEEEEEDPEELQRHPESLECHTSC</sequence>
<name>A0ABU6QJ53_9FABA</name>
<feature type="region of interest" description="Disordered" evidence="1">
    <location>
        <begin position="74"/>
        <end position="114"/>
    </location>
</feature>
<accession>A0ABU6QJ53</accession>
<feature type="compositionally biased region" description="Basic and acidic residues" evidence="1">
    <location>
        <begin position="74"/>
        <end position="89"/>
    </location>
</feature>
<gene>
    <name evidence="2" type="ORF">PIB30_054432</name>
</gene>
<reference evidence="2 3" key="1">
    <citation type="journal article" date="2023" name="Plants (Basel)">
        <title>Bridging the Gap: Combining Genomics and Transcriptomics Approaches to Understand Stylosanthes scabra, an Orphan Legume from the Brazilian Caatinga.</title>
        <authorList>
            <person name="Ferreira-Neto J.R.C."/>
            <person name="da Silva M.D."/>
            <person name="Binneck E."/>
            <person name="de Melo N.F."/>
            <person name="da Silva R.H."/>
            <person name="de Melo A.L.T.M."/>
            <person name="Pandolfi V."/>
            <person name="Bustamante F.O."/>
            <person name="Brasileiro-Vidal A.C."/>
            <person name="Benko-Iseppon A.M."/>
        </authorList>
    </citation>
    <scope>NUCLEOTIDE SEQUENCE [LARGE SCALE GENOMIC DNA]</scope>
    <source>
        <tissue evidence="2">Leaves</tissue>
    </source>
</reference>